<dbReference type="RefSeq" id="XP_010418985.1">
    <property type="nucleotide sequence ID" value="XM_010420683.1"/>
</dbReference>
<name>A0ABM0T0L8_CAMSA</name>
<evidence type="ECO:0000313" key="2">
    <source>
        <dbReference type="RefSeq" id="XP_010418985.1"/>
    </source>
</evidence>
<dbReference type="PANTHER" id="PTHR45023:SF4">
    <property type="entry name" value="GLYCINE-RICH PROTEIN-RELATED"/>
    <property type="match status" value="1"/>
</dbReference>
<protein>
    <submittedName>
        <fullName evidence="2">Glutathione S-transferase T3-like</fullName>
    </submittedName>
</protein>
<keyword evidence="1" id="KW-1185">Reference proteome</keyword>
<accession>A0ABM0T0L8</accession>
<dbReference type="GeneID" id="104704629"/>
<gene>
    <name evidence="2" type="primary">LOC104704629</name>
</gene>
<dbReference type="PANTHER" id="PTHR45023">
    <property type="match status" value="1"/>
</dbReference>
<sequence>MDSRNPLGFSPHNFQDLLNSQKVCNGYDNSLLPNTTQTSQPIQFSNPFSSQPVYFSSTFSSQPVHFSSAFSSQSVNFSTQSEYCIEVTVDENEEEGGRGSRRRWSAQEDVNLISAWLNTSRDPVVSNEQRIDSFWKRVADYYTANDGASGSNARGAMQCPRWNKINNQVNKFVGCYAQASTRRKSGESEDDVMTVAYEVYKNDMKKPFTLGMLEGIEA</sequence>
<reference evidence="1" key="1">
    <citation type="journal article" date="2014" name="Nat. Commun.">
        <title>The emerging biofuel crop Camelina sativa retains a highly undifferentiated hexaploid genome structure.</title>
        <authorList>
            <person name="Kagale S."/>
            <person name="Koh C."/>
            <person name="Nixon J."/>
            <person name="Bollina V."/>
            <person name="Clarke W.E."/>
            <person name="Tuteja R."/>
            <person name="Spillane C."/>
            <person name="Robinson S.J."/>
            <person name="Links M.G."/>
            <person name="Clarke C."/>
            <person name="Higgins E.E."/>
            <person name="Huebert T."/>
            <person name="Sharpe A.G."/>
            <person name="Parkin I.A."/>
        </authorList>
    </citation>
    <scope>NUCLEOTIDE SEQUENCE [LARGE SCALE GENOMIC DNA]</scope>
    <source>
        <strain evidence="1">cv. DH55</strain>
    </source>
</reference>
<reference evidence="2" key="2">
    <citation type="submission" date="2025-08" db="UniProtKB">
        <authorList>
            <consortium name="RefSeq"/>
        </authorList>
    </citation>
    <scope>IDENTIFICATION</scope>
    <source>
        <tissue evidence="2">Leaf</tissue>
    </source>
</reference>
<evidence type="ECO:0000313" key="1">
    <source>
        <dbReference type="Proteomes" id="UP000694864"/>
    </source>
</evidence>
<dbReference type="Proteomes" id="UP000694864">
    <property type="component" value="Chromosome 7"/>
</dbReference>
<proteinExistence type="predicted"/>
<organism evidence="1 2">
    <name type="scientific">Camelina sativa</name>
    <name type="common">False flax</name>
    <name type="synonym">Myagrum sativum</name>
    <dbReference type="NCBI Taxonomy" id="90675"/>
    <lineage>
        <taxon>Eukaryota</taxon>
        <taxon>Viridiplantae</taxon>
        <taxon>Streptophyta</taxon>
        <taxon>Embryophyta</taxon>
        <taxon>Tracheophyta</taxon>
        <taxon>Spermatophyta</taxon>
        <taxon>Magnoliopsida</taxon>
        <taxon>eudicotyledons</taxon>
        <taxon>Gunneridae</taxon>
        <taxon>Pentapetalae</taxon>
        <taxon>rosids</taxon>
        <taxon>malvids</taxon>
        <taxon>Brassicales</taxon>
        <taxon>Brassicaceae</taxon>
        <taxon>Camelineae</taxon>
        <taxon>Camelina</taxon>
    </lineage>
</organism>